<dbReference type="AlphaFoldDB" id="A0AB34KN11"/>
<evidence type="ECO:0000256" key="1">
    <source>
        <dbReference type="ARBA" id="ARBA00004211"/>
    </source>
</evidence>
<feature type="compositionally biased region" description="Polar residues" evidence="9">
    <location>
        <begin position="70"/>
        <end position="79"/>
    </location>
</feature>
<dbReference type="PROSITE" id="PS50192">
    <property type="entry name" value="T_SNARE"/>
    <property type="match status" value="1"/>
</dbReference>
<gene>
    <name evidence="11" type="ORF">WHR41_06409</name>
</gene>
<dbReference type="GeneID" id="96007852"/>
<dbReference type="Gene3D" id="1.20.5.110">
    <property type="match status" value="1"/>
</dbReference>
<comment type="similarity">
    <text evidence="2">Belongs to the syntaxin family.</text>
</comment>
<feature type="compositionally biased region" description="Pro residues" evidence="9">
    <location>
        <begin position="18"/>
        <end position="28"/>
    </location>
</feature>
<keyword evidence="3" id="KW-0813">Transport</keyword>
<accession>A0AB34KN11</accession>
<comment type="caution">
    <text evidence="11">The sequence shown here is derived from an EMBL/GenBank/DDBJ whole genome shotgun (WGS) entry which is preliminary data.</text>
</comment>
<evidence type="ECO:0000256" key="2">
    <source>
        <dbReference type="ARBA" id="ARBA00009063"/>
    </source>
</evidence>
<dbReference type="GO" id="GO:0015031">
    <property type="term" value="P:protein transport"/>
    <property type="evidence" value="ECO:0007669"/>
    <property type="project" value="UniProtKB-KW"/>
</dbReference>
<evidence type="ECO:0000256" key="6">
    <source>
        <dbReference type="ARBA" id="ARBA00022989"/>
    </source>
</evidence>
<dbReference type="RefSeq" id="XP_069228188.1">
    <property type="nucleotide sequence ID" value="XM_069375014.1"/>
</dbReference>
<keyword evidence="7" id="KW-0175">Coiled coil</keyword>
<evidence type="ECO:0000256" key="4">
    <source>
        <dbReference type="ARBA" id="ARBA00022692"/>
    </source>
</evidence>
<evidence type="ECO:0000313" key="11">
    <source>
        <dbReference type="EMBL" id="KAL1585082.1"/>
    </source>
</evidence>
<comment type="subcellular location">
    <subcellularLocation>
        <location evidence="1">Membrane</location>
        <topology evidence="1">Single-pass type IV membrane protein</topology>
    </subcellularLocation>
</comment>
<evidence type="ECO:0000256" key="9">
    <source>
        <dbReference type="SAM" id="MobiDB-lite"/>
    </source>
</evidence>
<name>A0AB34KN11_9PEZI</name>
<proteinExistence type="inferred from homology"/>
<dbReference type="PANTHER" id="PTHR15959:SF0">
    <property type="entry name" value="SYNTAXIN-18"/>
    <property type="match status" value="1"/>
</dbReference>
<feature type="compositionally biased region" description="Polar residues" evidence="9">
    <location>
        <begin position="1"/>
        <end position="13"/>
    </location>
</feature>
<dbReference type="Proteomes" id="UP000803884">
    <property type="component" value="Unassembled WGS sequence"/>
</dbReference>
<keyword evidence="4" id="KW-0812">Transmembrane</keyword>
<feature type="region of interest" description="Disordered" evidence="9">
    <location>
        <begin position="198"/>
        <end position="234"/>
    </location>
</feature>
<dbReference type="GO" id="GO:0006890">
    <property type="term" value="P:retrograde vesicle-mediated transport, Golgi to endoplasmic reticulum"/>
    <property type="evidence" value="ECO:0007669"/>
    <property type="project" value="TreeGrafter"/>
</dbReference>
<dbReference type="GO" id="GO:0005783">
    <property type="term" value="C:endoplasmic reticulum"/>
    <property type="evidence" value="ECO:0007669"/>
    <property type="project" value="TreeGrafter"/>
</dbReference>
<evidence type="ECO:0000256" key="3">
    <source>
        <dbReference type="ARBA" id="ARBA00022448"/>
    </source>
</evidence>
<evidence type="ECO:0000259" key="10">
    <source>
        <dbReference type="PROSITE" id="PS50192"/>
    </source>
</evidence>
<dbReference type="GO" id="GO:0031201">
    <property type="term" value="C:SNARE complex"/>
    <property type="evidence" value="ECO:0007669"/>
    <property type="project" value="TreeGrafter"/>
</dbReference>
<dbReference type="SUPFAM" id="SSF58038">
    <property type="entry name" value="SNARE fusion complex"/>
    <property type="match status" value="1"/>
</dbReference>
<dbReference type="EMBL" id="JAAQHG020000021">
    <property type="protein sequence ID" value="KAL1585082.1"/>
    <property type="molecule type" value="Genomic_DNA"/>
</dbReference>
<organism evidence="11 12">
    <name type="scientific">Cladosporium halotolerans</name>
    <dbReference type="NCBI Taxonomy" id="1052096"/>
    <lineage>
        <taxon>Eukaryota</taxon>
        <taxon>Fungi</taxon>
        <taxon>Dikarya</taxon>
        <taxon>Ascomycota</taxon>
        <taxon>Pezizomycotina</taxon>
        <taxon>Dothideomycetes</taxon>
        <taxon>Dothideomycetidae</taxon>
        <taxon>Cladosporiales</taxon>
        <taxon>Cladosporiaceae</taxon>
        <taxon>Cladosporium</taxon>
    </lineage>
</organism>
<reference evidence="11 12" key="1">
    <citation type="journal article" date="2020" name="Microbiol. Resour. Announc.">
        <title>Draft Genome Sequence of a Cladosporium Species Isolated from the Mesophotic Ascidian Didemnum maculosum.</title>
        <authorList>
            <person name="Gioti A."/>
            <person name="Siaperas R."/>
            <person name="Nikolaivits E."/>
            <person name="Le Goff G."/>
            <person name="Ouazzani J."/>
            <person name="Kotoulas G."/>
            <person name="Topakas E."/>
        </authorList>
    </citation>
    <scope>NUCLEOTIDE SEQUENCE [LARGE SCALE GENOMIC DNA]</scope>
    <source>
        <strain evidence="11 12">TM138-S3</strain>
    </source>
</reference>
<dbReference type="PANTHER" id="PTHR15959">
    <property type="entry name" value="SYNTAXIN-18"/>
    <property type="match status" value="1"/>
</dbReference>
<feature type="domain" description="T-SNARE coiled-coil homology" evidence="10">
    <location>
        <begin position="255"/>
        <end position="317"/>
    </location>
</feature>
<dbReference type="SMART" id="SM00397">
    <property type="entry name" value="t_SNARE"/>
    <property type="match status" value="1"/>
</dbReference>
<keyword evidence="8" id="KW-0472">Membrane</keyword>
<keyword evidence="12" id="KW-1185">Reference proteome</keyword>
<feature type="region of interest" description="Disordered" evidence="9">
    <location>
        <begin position="53"/>
        <end position="82"/>
    </location>
</feature>
<dbReference type="InterPro" id="IPR000727">
    <property type="entry name" value="T_SNARE_dom"/>
</dbReference>
<feature type="region of interest" description="Disordered" evidence="9">
    <location>
        <begin position="1"/>
        <end position="30"/>
    </location>
</feature>
<protein>
    <recommendedName>
        <fullName evidence="10">t-SNARE coiled-coil homology domain-containing protein</fullName>
    </recommendedName>
</protein>
<evidence type="ECO:0000256" key="7">
    <source>
        <dbReference type="ARBA" id="ARBA00023054"/>
    </source>
</evidence>
<evidence type="ECO:0000256" key="8">
    <source>
        <dbReference type="ARBA" id="ARBA00023136"/>
    </source>
</evidence>
<sequence length="345" mass="37936">MTDLTPTLNTLLATHNAPPIPPSQPPRPLDSFLQEAYSIHARIADLTRTLRSTRPAYLSTAPPSRRKPASHQNPHTQPLTPAERDAFDASSKNLLRSLNAAIAALRQAEDVRNQTLESVALQKRAKNGLGALGRWAAGGAAAARSPEEEAEEGRRKALAAFRGAVVMFLESRLGDAGRVQAEMMEVRVGREVEKSKSSLWKSRGGGRIPYADGEEGMGEGVGGKREAAAEEQEKDTAELTQDQLQMFESENADLLQYYEGQMEQISQAERSILEISELHGTLHANLSQQSEHIEQLVQESYDTTDNLGKGNKELKRASERRSTAQAVFWSTVGFCSFLVVWDLVF</sequence>
<evidence type="ECO:0000256" key="5">
    <source>
        <dbReference type="ARBA" id="ARBA00022927"/>
    </source>
</evidence>
<evidence type="ECO:0000313" key="12">
    <source>
        <dbReference type="Proteomes" id="UP000803884"/>
    </source>
</evidence>
<keyword evidence="6" id="KW-1133">Transmembrane helix</keyword>
<keyword evidence="5" id="KW-0653">Protein transport</keyword>